<dbReference type="InterPro" id="IPR056632">
    <property type="entry name" value="DUF7730"/>
</dbReference>
<name>A0A9P4PG80_9PLEO</name>
<sequence length="280" mass="31785">MPKISGSAEKPATPPSATMTNAGGPRAAKTYPRVRFLPNGLLDVDRKMGKYFKMALQNQLSSPLLQLPAEIRCTIYEYALGGETFTITETNTIALMSEKSERKKKAYLALLQVSRQVYVETVLVPFKTNTFHANCPGILRDWIGQAPIPFAAQQTITRIQLSTRMHWHAYLRFVDDPRSQFEDVLPAWWKQPEDFGQFPALRQVCVHTTLNQCYCDKPKVQTDALIKFVGESEEHLKELIKLSRQGTTSNDLDVAFQRDLNFTPYIMSNLFMDEEGSSNL</sequence>
<reference evidence="3" key="1">
    <citation type="journal article" date="2020" name="Stud. Mycol.">
        <title>101 Dothideomycetes genomes: a test case for predicting lifestyles and emergence of pathogens.</title>
        <authorList>
            <person name="Haridas S."/>
            <person name="Albert R."/>
            <person name="Binder M."/>
            <person name="Bloem J."/>
            <person name="Labutti K."/>
            <person name="Salamov A."/>
            <person name="Andreopoulos B."/>
            <person name="Baker S."/>
            <person name="Barry K."/>
            <person name="Bills G."/>
            <person name="Bluhm B."/>
            <person name="Cannon C."/>
            <person name="Castanera R."/>
            <person name="Culley D."/>
            <person name="Daum C."/>
            <person name="Ezra D."/>
            <person name="Gonzalez J."/>
            <person name="Henrissat B."/>
            <person name="Kuo A."/>
            <person name="Liang C."/>
            <person name="Lipzen A."/>
            <person name="Lutzoni F."/>
            <person name="Magnuson J."/>
            <person name="Mondo S."/>
            <person name="Nolan M."/>
            <person name="Ohm R."/>
            <person name="Pangilinan J."/>
            <person name="Park H.-J."/>
            <person name="Ramirez L."/>
            <person name="Alfaro M."/>
            <person name="Sun H."/>
            <person name="Tritt A."/>
            <person name="Yoshinaga Y."/>
            <person name="Zwiers L.-H."/>
            <person name="Turgeon B."/>
            <person name="Goodwin S."/>
            <person name="Spatafora J."/>
            <person name="Crous P."/>
            <person name="Grigoriev I."/>
        </authorList>
    </citation>
    <scope>NUCLEOTIDE SEQUENCE</scope>
    <source>
        <strain evidence="3">CBS 690.94</strain>
    </source>
</reference>
<proteinExistence type="predicted"/>
<dbReference type="PANTHER" id="PTHR38790:SF4">
    <property type="entry name" value="2EXR DOMAIN-CONTAINING PROTEIN"/>
    <property type="match status" value="1"/>
</dbReference>
<evidence type="ECO:0000313" key="3">
    <source>
        <dbReference type="EMBL" id="KAF2442578.1"/>
    </source>
</evidence>
<comment type="caution">
    <text evidence="3">The sequence shown here is derived from an EMBL/GenBank/DDBJ whole genome shotgun (WGS) entry which is preliminary data.</text>
</comment>
<dbReference type="AlphaFoldDB" id="A0A9P4PG80"/>
<protein>
    <recommendedName>
        <fullName evidence="2">DUF7730 domain-containing protein</fullName>
    </recommendedName>
</protein>
<evidence type="ECO:0000259" key="2">
    <source>
        <dbReference type="Pfam" id="PF24864"/>
    </source>
</evidence>
<feature type="region of interest" description="Disordered" evidence="1">
    <location>
        <begin position="1"/>
        <end position="26"/>
    </location>
</feature>
<dbReference type="OrthoDB" id="5413827at2759"/>
<evidence type="ECO:0000256" key="1">
    <source>
        <dbReference type="SAM" id="MobiDB-lite"/>
    </source>
</evidence>
<dbReference type="Pfam" id="PF24864">
    <property type="entry name" value="DUF7730"/>
    <property type="match status" value="1"/>
</dbReference>
<gene>
    <name evidence="3" type="ORF">P171DRAFT_487806</name>
</gene>
<dbReference type="Proteomes" id="UP000799764">
    <property type="component" value="Unassembled WGS sequence"/>
</dbReference>
<dbReference type="EMBL" id="MU001504">
    <property type="protein sequence ID" value="KAF2442578.1"/>
    <property type="molecule type" value="Genomic_DNA"/>
</dbReference>
<feature type="domain" description="DUF7730" evidence="2">
    <location>
        <begin position="96"/>
        <end position="230"/>
    </location>
</feature>
<organism evidence="3 4">
    <name type="scientific">Karstenula rhodostoma CBS 690.94</name>
    <dbReference type="NCBI Taxonomy" id="1392251"/>
    <lineage>
        <taxon>Eukaryota</taxon>
        <taxon>Fungi</taxon>
        <taxon>Dikarya</taxon>
        <taxon>Ascomycota</taxon>
        <taxon>Pezizomycotina</taxon>
        <taxon>Dothideomycetes</taxon>
        <taxon>Pleosporomycetidae</taxon>
        <taxon>Pleosporales</taxon>
        <taxon>Massarineae</taxon>
        <taxon>Didymosphaeriaceae</taxon>
        <taxon>Karstenula</taxon>
    </lineage>
</organism>
<accession>A0A9P4PG80</accession>
<dbReference type="PANTHER" id="PTHR38790">
    <property type="entry name" value="2EXR DOMAIN-CONTAINING PROTEIN-RELATED"/>
    <property type="match status" value="1"/>
</dbReference>
<keyword evidence="4" id="KW-1185">Reference proteome</keyword>
<evidence type="ECO:0000313" key="4">
    <source>
        <dbReference type="Proteomes" id="UP000799764"/>
    </source>
</evidence>